<dbReference type="InterPro" id="IPR037516">
    <property type="entry name" value="Tripartite_DENN"/>
</dbReference>
<evidence type="ECO:0000256" key="2">
    <source>
        <dbReference type="ARBA" id="ARBA00023329"/>
    </source>
</evidence>
<gene>
    <name evidence="4" type="ORF">M0811_12663</name>
</gene>
<sequence>MTQNKIFDSFFIFEFNKTEEETQSYTQFLEQIEIKYQFPFEKSTEEIEKIKPFCFPYLSIQKTEKGEPYFFVLTNQNREFTYVFCKLNILPGNRYQCLVLASFQPLFTFILDNIFVVIETWHKAAEKSLGWLLTLFQNYPIPEQGETIQAVLPFSVGLSEAKIPLMRSNDLLGDYHLDALINVLDARLIVLIFASLLLEKKIIFTSSSLERLSKCIQACIGLLDPFTWQHIYIPILPESHISTVSAPVPFCVGIPKQIIHLLENDSIDEVVRVDLDNNEMELEASIVDSLPRNHFTTLFNKMKQIQEKFRKKKSLDNEEVAMSFLTFFRRIFKACDNFFILKENRFDFDFEQFRLFHPKKTHNFLDLFHDSQMFQYWIERKSAQKAKQIEEFSTNSLQSAFLLNSLPTKPKRHTDFGFQKTKIENANQNPQNGKEDEFQSNIDLRNLLFSEFESRRLGKDTLKIRPEKIITTENSQKIESKSETKDSNLQKIQIFPLTENSKSYSNLQQKNEAKKPVIDQPDFLFTPKRERFLEKIRHVSRRNSKNTRNQTD</sequence>
<dbReference type="Pfam" id="PF02141">
    <property type="entry name" value="DENN"/>
    <property type="match status" value="1"/>
</dbReference>
<dbReference type="InterPro" id="IPR040032">
    <property type="entry name" value="DENND1A/B/C"/>
</dbReference>
<keyword evidence="5" id="KW-1185">Reference proteome</keyword>
<comment type="caution">
    <text evidence="4">The sequence shown here is derived from an EMBL/GenBank/DDBJ whole genome shotgun (WGS) entry which is preliminary data.</text>
</comment>
<dbReference type="Proteomes" id="UP001149090">
    <property type="component" value="Unassembled WGS sequence"/>
</dbReference>
<dbReference type="InterPro" id="IPR005112">
    <property type="entry name" value="dDENN_dom"/>
</dbReference>
<dbReference type="GO" id="GO:0006897">
    <property type="term" value="P:endocytosis"/>
    <property type="evidence" value="ECO:0007669"/>
    <property type="project" value="TreeGrafter"/>
</dbReference>
<reference evidence="4" key="1">
    <citation type="submission" date="2022-10" db="EMBL/GenBank/DDBJ databases">
        <title>Novel sulphate-reducing endosymbionts in the free-living metamonad Anaeramoeba.</title>
        <authorList>
            <person name="Jerlstrom-Hultqvist J."/>
            <person name="Cepicka I."/>
            <person name="Gallot-Lavallee L."/>
            <person name="Salas-Leiva D."/>
            <person name="Curtis B.A."/>
            <person name="Zahonova K."/>
            <person name="Pipaliya S."/>
            <person name="Dacks J."/>
            <person name="Roger A.J."/>
        </authorList>
    </citation>
    <scope>NUCLEOTIDE SEQUENCE</scope>
    <source>
        <strain evidence="4">BMAN</strain>
    </source>
</reference>
<evidence type="ECO:0000313" key="4">
    <source>
        <dbReference type="EMBL" id="KAJ5068077.1"/>
    </source>
</evidence>
<keyword evidence="2" id="KW-0968">Cytoplasmic vesicle</keyword>
<dbReference type="SMART" id="SM00799">
    <property type="entry name" value="DENN"/>
    <property type="match status" value="1"/>
</dbReference>
<feature type="domain" description="UDENN" evidence="3">
    <location>
        <begin position="8"/>
        <end position="388"/>
    </location>
</feature>
<dbReference type="OMA" id="MRMANIF"/>
<dbReference type="Gene3D" id="3.40.50.11500">
    <property type="match status" value="1"/>
</dbReference>
<protein>
    <submittedName>
        <fullName evidence="4">Denn domain-containing</fullName>
    </submittedName>
</protein>
<dbReference type="OrthoDB" id="206724at2759"/>
<dbReference type="GO" id="GO:0032456">
    <property type="term" value="P:endocytic recycling"/>
    <property type="evidence" value="ECO:0007669"/>
    <property type="project" value="TreeGrafter"/>
</dbReference>
<dbReference type="GO" id="GO:0005829">
    <property type="term" value="C:cytosol"/>
    <property type="evidence" value="ECO:0007669"/>
    <property type="project" value="TreeGrafter"/>
</dbReference>
<organism evidence="4 5">
    <name type="scientific">Anaeramoeba ignava</name>
    <name type="common">Anaerobic marine amoeba</name>
    <dbReference type="NCBI Taxonomy" id="1746090"/>
    <lineage>
        <taxon>Eukaryota</taxon>
        <taxon>Metamonada</taxon>
        <taxon>Anaeramoebidae</taxon>
        <taxon>Anaeramoeba</taxon>
    </lineage>
</organism>
<dbReference type="GO" id="GO:0005085">
    <property type="term" value="F:guanyl-nucleotide exchange factor activity"/>
    <property type="evidence" value="ECO:0007669"/>
    <property type="project" value="InterPro"/>
</dbReference>
<comment type="subcellular location">
    <subcellularLocation>
        <location evidence="1">Cytoplasmic vesicle</location>
        <location evidence="1">Clathrin-coated vesicle</location>
    </subcellularLocation>
</comment>
<dbReference type="PROSITE" id="PS50211">
    <property type="entry name" value="DENN"/>
    <property type="match status" value="1"/>
</dbReference>
<dbReference type="SMART" id="SM00801">
    <property type="entry name" value="dDENN"/>
    <property type="match status" value="1"/>
</dbReference>
<proteinExistence type="predicted"/>
<evidence type="ECO:0000259" key="3">
    <source>
        <dbReference type="PROSITE" id="PS50211"/>
    </source>
</evidence>
<dbReference type="EMBL" id="JAPDFW010000121">
    <property type="protein sequence ID" value="KAJ5068077.1"/>
    <property type="molecule type" value="Genomic_DNA"/>
</dbReference>
<dbReference type="GO" id="GO:0030136">
    <property type="term" value="C:clathrin-coated vesicle"/>
    <property type="evidence" value="ECO:0007669"/>
    <property type="project" value="UniProtKB-SubCell"/>
</dbReference>
<dbReference type="InterPro" id="IPR043153">
    <property type="entry name" value="DENN_C"/>
</dbReference>
<accession>A0A9Q0L830</accession>
<dbReference type="PANTHER" id="PTHR13196:SF14">
    <property type="entry name" value="UDENN DOMAIN-CONTAINING PROTEIN"/>
    <property type="match status" value="1"/>
</dbReference>
<evidence type="ECO:0000256" key="1">
    <source>
        <dbReference type="ARBA" id="ARBA00004132"/>
    </source>
</evidence>
<dbReference type="PANTHER" id="PTHR13196">
    <property type="entry name" value="DENN DOMAIN-CONTAINING"/>
    <property type="match status" value="1"/>
</dbReference>
<dbReference type="AlphaFoldDB" id="A0A9Q0L830"/>
<dbReference type="FunFam" id="3.40.50.11500:FF:000004">
    <property type="entry name" value="DENN domain-containing protein 2C isoform X1"/>
    <property type="match status" value="1"/>
</dbReference>
<evidence type="ECO:0000313" key="5">
    <source>
        <dbReference type="Proteomes" id="UP001149090"/>
    </source>
</evidence>
<dbReference type="Gene3D" id="3.30.450.200">
    <property type="match status" value="1"/>
</dbReference>
<name>A0A9Q0L830_ANAIG</name>
<dbReference type="InterPro" id="IPR001194">
    <property type="entry name" value="cDENN_dom"/>
</dbReference>
<dbReference type="GO" id="GO:1901981">
    <property type="term" value="F:phosphatidylinositol phosphate binding"/>
    <property type="evidence" value="ECO:0007669"/>
    <property type="project" value="TreeGrafter"/>
</dbReference>